<dbReference type="EC" id="3.1.1.31" evidence="5 7"/>
<comment type="function">
    <text evidence="2 7">Hydrolysis of 6-phosphogluconolactone to 6-phosphogluconate.</text>
</comment>
<dbReference type="OrthoDB" id="9810967at2"/>
<dbReference type="GO" id="GO:0005975">
    <property type="term" value="P:carbohydrate metabolic process"/>
    <property type="evidence" value="ECO:0007669"/>
    <property type="project" value="UniProtKB-UniRule"/>
</dbReference>
<dbReference type="InterPro" id="IPR039104">
    <property type="entry name" value="6PGL"/>
</dbReference>
<dbReference type="PATRIC" id="fig|345309.4.peg.3890"/>
<evidence type="ECO:0000256" key="6">
    <source>
        <dbReference type="ARBA" id="ARBA00020337"/>
    </source>
</evidence>
<evidence type="ECO:0000259" key="8">
    <source>
        <dbReference type="Pfam" id="PF01182"/>
    </source>
</evidence>
<dbReference type="EMBL" id="JZRB01000007">
    <property type="protein sequence ID" value="KJV36596.1"/>
    <property type="molecule type" value="Genomic_DNA"/>
</dbReference>
<name>A0A0F3KZM3_9GAMM</name>
<dbReference type="SUPFAM" id="SSF100950">
    <property type="entry name" value="NagB/RpiA/CoA transferase-like"/>
    <property type="match status" value="1"/>
</dbReference>
<dbReference type="InterPro" id="IPR005900">
    <property type="entry name" value="6-phosphogluconolactonase_DevB"/>
</dbReference>
<reference evidence="9 10" key="1">
    <citation type="submission" date="2015-03" db="EMBL/GenBank/DDBJ databases">
        <title>Draft genome sequence of Luteibacter yeojuensis strain SU11.</title>
        <authorList>
            <person name="Sulaiman J."/>
            <person name="Priya K."/>
            <person name="Chan K.-G."/>
        </authorList>
    </citation>
    <scope>NUCLEOTIDE SEQUENCE [LARGE SCALE GENOMIC DNA]</scope>
    <source>
        <strain evidence="9 10">SU11</strain>
    </source>
</reference>
<dbReference type="GO" id="GO:0017057">
    <property type="term" value="F:6-phosphogluconolactonase activity"/>
    <property type="evidence" value="ECO:0007669"/>
    <property type="project" value="UniProtKB-UniRule"/>
</dbReference>
<dbReference type="Gene3D" id="3.40.50.1360">
    <property type="match status" value="1"/>
</dbReference>
<dbReference type="UniPathway" id="UPA00115">
    <property type="reaction ID" value="UER00409"/>
</dbReference>
<dbReference type="PANTHER" id="PTHR11054">
    <property type="entry name" value="6-PHOSPHOGLUCONOLACTONASE"/>
    <property type="match status" value="1"/>
</dbReference>
<gene>
    <name evidence="7" type="primary">pgl</name>
    <name evidence="9" type="ORF">VI08_04420</name>
</gene>
<comment type="similarity">
    <text evidence="4 7">Belongs to the glucosamine/galactosamine-6-phosphate isomerase family. 6-phosphogluconolactonase subfamily.</text>
</comment>
<evidence type="ECO:0000256" key="2">
    <source>
        <dbReference type="ARBA" id="ARBA00002681"/>
    </source>
</evidence>
<feature type="domain" description="Glucosamine/galactosamine-6-phosphate isomerase" evidence="8">
    <location>
        <begin position="12"/>
        <end position="222"/>
    </location>
</feature>
<sequence length="233" mass="25157">MNAKINRHEFADKLTLADQLARDIASKLDAAIKARGKATLAVSGGGTPKQMFAVLCEQEIDWSKVTITLVDERWVDTDSDRSNAKLVADHLLHHEAHTATFVPLFDSAHKDDVDAALGDVGKRIDALGQPLDVVILGMGPDGHTASFFPGGDNLDKALDLDGKQAVISMRAGGAGEPRITLTLPRVLDARTLYLHIEGNDKKELLAKAEAGEDVPIRAVLTQDRVPLDVFWAP</sequence>
<keyword evidence="10" id="KW-1185">Reference proteome</keyword>
<evidence type="ECO:0000256" key="1">
    <source>
        <dbReference type="ARBA" id="ARBA00000832"/>
    </source>
</evidence>
<dbReference type="InterPro" id="IPR037171">
    <property type="entry name" value="NagB/RpiA_transferase-like"/>
</dbReference>
<dbReference type="GO" id="GO:0006098">
    <property type="term" value="P:pentose-phosphate shunt"/>
    <property type="evidence" value="ECO:0007669"/>
    <property type="project" value="UniProtKB-UniPathway"/>
</dbReference>
<dbReference type="Pfam" id="PF01182">
    <property type="entry name" value="Glucosamine_iso"/>
    <property type="match status" value="1"/>
</dbReference>
<dbReference type="NCBIfam" id="TIGR01198">
    <property type="entry name" value="pgl"/>
    <property type="match status" value="1"/>
</dbReference>
<dbReference type="InterPro" id="IPR006148">
    <property type="entry name" value="Glc/Gal-6P_isomerase"/>
</dbReference>
<dbReference type="CDD" id="cd01400">
    <property type="entry name" value="6PGL"/>
    <property type="match status" value="1"/>
</dbReference>
<evidence type="ECO:0000313" key="9">
    <source>
        <dbReference type="EMBL" id="KJV36596.1"/>
    </source>
</evidence>
<organism evidence="9 10">
    <name type="scientific">Luteibacter yeojuensis</name>
    <dbReference type="NCBI Taxonomy" id="345309"/>
    <lineage>
        <taxon>Bacteria</taxon>
        <taxon>Pseudomonadati</taxon>
        <taxon>Pseudomonadota</taxon>
        <taxon>Gammaproteobacteria</taxon>
        <taxon>Lysobacterales</taxon>
        <taxon>Rhodanobacteraceae</taxon>
        <taxon>Luteibacter</taxon>
    </lineage>
</organism>
<evidence type="ECO:0000256" key="4">
    <source>
        <dbReference type="ARBA" id="ARBA00010662"/>
    </source>
</evidence>
<protein>
    <recommendedName>
        <fullName evidence="6 7">6-phosphogluconolactonase</fullName>
        <shortName evidence="7">6PGL</shortName>
        <ecNumber evidence="5 7">3.1.1.31</ecNumber>
    </recommendedName>
</protein>
<dbReference type="AlphaFoldDB" id="A0A0F3KZM3"/>
<evidence type="ECO:0000313" key="10">
    <source>
        <dbReference type="Proteomes" id="UP000033651"/>
    </source>
</evidence>
<dbReference type="Proteomes" id="UP000033651">
    <property type="component" value="Unassembled WGS sequence"/>
</dbReference>
<keyword evidence="7" id="KW-0378">Hydrolase</keyword>
<evidence type="ECO:0000256" key="7">
    <source>
        <dbReference type="RuleBase" id="RU365095"/>
    </source>
</evidence>
<dbReference type="PANTHER" id="PTHR11054:SF0">
    <property type="entry name" value="6-PHOSPHOGLUCONOLACTONASE"/>
    <property type="match status" value="1"/>
</dbReference>
<dbReference type="RefSeq" id="WP_045828338.1">
    <property type="nucleotide sequence ID" value="NZ_JZRB01000007.1"/>
</dbReference>
<evidence type="ECO:0000256" key="5">
    <source>
        <dbReference type="ARBA" id="ARBA00013198"/>
    </source>
</evidence>
<accession>A0A0F3KZM3</accession>
<evidence type="ECO:0000256" key="3">
    <source>
        <dbReference type="ARBA" id="ARBA00004961"/>
    </source>
</evidence>
<proteinExistence type="inferred from homology"/>
<comment type="catalytic activity">
    <reaction evidence="1 7">
        <text>6-phospho-D-glucono-1,5-lactone + H2O = 6-phospho-D-gluconate + H(+)</text>
        <dbReference type="Rhea" id="RHEA:12556"/>
        <dbReference type="ChEBI" id="CHEBI:15377"/>
        <dbReference type="ChEBI" id="CHEBI:15378"/>
        <dbReference type="ChEBI" id="CHEBI:57955"/>
        <dbReference type="ChEBI" id="CHEBI:58759"/>
        <dbReference type="EC" id="3.1.1.31"/>
    </reaction>
</comment>
<comment type="caution">
    <text evidence="9">The sequence shown here is derived from an EMBL/GenBank/DDBJ whole genome shotgun (WGS) entry which is preliminary data.</text>
</comment>
<comment type="pathway">
    <text evidence="3 7">Carbohydrate degradation; pentose phosphate pathway; D-ribulose 5-phosphate from D-glucose 6-phosphate (oxidative stage): step 2/3.</text>
</comment>